<dbReference type="InterPro" id="IPR006108">
    <property type="entry name" value="3HC_DH_C"/>
</dbReference>
<evidence type="ECO:0000256" key="8">
    <source>
        <dbReference type="ARBA" id="ARBA00023098"/>
    </source>
</evidence>
<comment type="caution">
    <text evidence="17">The sequence shown here is derived from an EMBL/GenBank/DDBJ whole genome shotgun (WGS) entry which is preliminary data.</text>
</comment>
<keyword evidence="12" id="KW-0511">Multifunctional enzyme</keyword>
<dbReference type="FunFam" id="1.10.1040.50:FF:000006">
    <property type="entry name" value="Peroxisomal bifunctional enzyme"/>
    <property type="match status" value="1"/>
</dbReference>
<dbReference type="InterPro" id="IPR001753">
    <property type="entry name" value="Enoyl-CoA_hydra/iso"/>
</dbReference>
<comment type="pathway">
    <text evidence="2">Lipid metabolism; fatty acid beta-oxidation.</text>
</comment>
<dbReference type="RefSeq" id="WP_116358019.1">
    <property type="nucleotide sequence ID" value="NZ_LT976854.1"/>
</dbReference>
<reference evidence="17" key="1">
    <citation type="submission" date="2018-01" db="EMBL/GenBank/DDBJ databases">
        <authorList>
            <person name="Clerissi C."/>
        </authorList>
    </citation>
    <scope>NUCLEOTIDE SEQUENCE</scope>
    <source>
        <strain evidence="17">Cupriavidus sp. LMG 19464</strain>
    </source>
</reference>
<evidence type="ECO:0000256" key="1">
    <source>
        <dbReference type="ARBA" id="ARBA00004275"/>
    </source>
</evidence>
<dbReference type="GO" id="GO:0016853">
    <property type="term" value="F:isomerase activity"/>
    <property type="evidence" value="ECO:0007669"/>
    <property type="project" value="UniProtKB-KW"/>
</dbReference>
<dbReference type="OrthoDB" id="5287258at2"/>
<evidence type="ECO:0000256" key="3">
    <source>
        <dbReference type="ARBA" id="ARBA00008750"/>
    </source>
</evidence>
<evidence type="ECO:0000256" key="9">
    <source>
        <dbReference type="ARBA" id="ARBA00023140"/>
    </source>
</evidence>
<evidence type="ECO:0000259" key="16">
    <source>
        <dbReference type="Pfam" id="PF02737"/>
    </source>
</evidence>
<keyword evidence="8" id="KW-0443">Lipid metabolism</keyword>
<comment type="similarity">
    <text evidence="3">In the N-terminal section; belongs to the enoyl-CoA hydratase/isomerase family.</text>
</comment>
<dbReference type="PANTHER" id="PTHR23309">
    <property type="entry name" value="3-HYDROXYACYL-COA DEHYROGENASE"/>
    <property type="match status" value="1"/>
</dbReference>
<dbReference type="GO" id="GO:0003857">
    <property type="term" value="F:(3S)-3-hydroxyacyl-CoA dehydrogenase (NAD+) activity"/>
    <property type="evidence" value="ECO:0007669"/>
    <property type="project" value="UniProtKB-EC"/>
</dbReference>
<evidence type="ECO:0000256" key="13">
    <source>
        <dbReference type="ARBA" id="ARBA00049556"/>
    </source>
</evidence>
<protein>
    <submittedName>
        <fullName evidence="17">Short chain enoyl-CoA hydratase / 3-hydroxyacyl-CoA dehydrogenase</fullName>
    </submittedName>
</protein>
<dbReference type="CDD" id="cd06558">
    <property type="entry name" value="crotonase-like"/>
    <property type="match status" value="1"/>
</dbReference>
<evidence type="ECO:0000256" key="4">
    <source>
        <dbReference type="ARBA" id="ARBA00022832"/>
    </source>
</evidence>
<dbReference type="UniPathway" id="UPA00659"/>
<dbReference type="Gene3D" id="3.90.226.10">
    <property type="entry name" value="2-enoyl-CoA Hydratase, Chain A, domain 1"/>
    <property type="match status" value="1"/>
</dbReference>
<keyword evidence="7" id="KW-0520">NAD</keyword>
<dbReference type="Pfam" id="PF00725">
    <property type="entry name" value="3HCDH"/>
    <property type="match status" value="2"/>
</dbReference>
<evidence type="ECO:0000256" key="7">
    <source>
        <dbReference type="ARBA" id="ARBA00023027"/>
    </source>
</evidence>
<evidence type="ECO:0000256" key="2">
    <source>
        <dbReference type="ARBA" id="ARBA00005005"/>
    </source>
</evidence>
<dbReference type="SUPFAM" id="SSF51735">
    <property type="entry name" value="NAD(P)-binding Rossmann-fold domains"/>
    <property type="match status" value="1"/>
</dbReference>
<evidence type="ECO:0000256" key="11">
    <source>
        <dbReference type="ARBA" id="ARBA00023239"/>
    </source>
</evidence>
<comment type="catalytic activity">
    <reaction evidence="13">
        <text>a (3S)-3-hydroxyacyl-CoA + NAD(+) = a 3-oxoacyl-CoA + NADH + H(+)</text>
        <dbReference type="Rhea" id="RHEA:22432"/>
        <dbReference type="ChEBI" id="CHEBI:15378"/>
        <dbReference type="ChEBI" id="CHEBI:57318"/>
        <dbReference type="ChEBI" id="CHEBI:57540"/>
        <dbReference type="ChEBI" id="CHEBI:57945"/>
        <dbReference type="ChEBI" id="CHEBI:90726"/>
        <dbReference type="EC" id="1.1.1.35"/>
    </reaction>
</comment>
<comment type="similarity">
    <text evidence="14">Belongs to the enoyl-CoA hydratase/isomerase family.</text>
</comment>
<evidence type="ECO:0000256" key="12">
    <source>
        <dbReference type="ARBA" id="ARBA00023268"/>
    </source>
</evidence>
<dbReference type="GO" id="GO:0006635">
    <property type="term" value="P:fatty acid beta-oxidation"/>
    <property type="evidence" value="ECO:0007669"/>
    <property type="project" value="UniProtKB-UniPathway"/>
</dbReference>
<dbReference type="InterPro" id="IPR008927">
    <property type="entry name" value="6-PGluconate_DH-like_C_sf"/>
</dbReference>
<feature type="domain" description="3-hydroxyacyl-CoA dehydrogenase C-terminal" evidence="15">
    <location>
        <begin position="621"/>
        <end position="705"/>
    </location>
</feature>
<dbReference type="Gene3D" id="3.40.50.720">
    <property type="entry name" value="NAD(P)-binding Rossmann-like Domain"/>
    <property type="match status" value="1"/>
</dbReference>
<dbReference type="Pfam" id="PF00378">
    <property type="entry name" value="ECH_1"/>
    <property type="match status" value="1"/>
</dbReference>
<comment type="subcellular location">
    <subcellularLocation>
        <location evidence="1">Peroxisome</location>
    </subcellularLocation>
</comment>
<dbReference type="InterPro" id="IPR006176">
    <property type="entry name" value="3-OHacyl-CoA_DH_NAD-bd"/>
</dbReference>
<dbReference type="GO" id="GO:0004300">
    <property type="term" value="F:enoyl-CoA hydratase activity"/>
    <property type="evidence" value="ECO:0007669"/>
    <property type="project" value="UniProtKB-ARBA"/>
</dbReference>
<dbReference type="InterPro" id="IPR018376">
    <property type="entry name" value="Enoyl-CoA_hyd/isom_CS"/>
</dbReference>
<dbReference type="PANTHER" id="PTHR23309:SF51">
    <property type="entry name" value="3-HYDROXYACYL-COA DEHYDROGENASE-RELATED"/>
    <property type="match status" value="1"/>
</dbReference>
<feature type="domain" description="3-hydroxyacyl-CoA dehydrogenase C-terminal" evidence="15">
    <location>
        <begin position="492"/>
        <end position="585"/>
    </location>
</feature>
<dbReference type="SUPFAM" id="SSF48179">
    <property type="entry name" value="6-phosphogluconate dehydrogenase C-terminal domain-like"/>
    <property type="match status" value="2"/>
</dbReference>
<name>A0A375C1Q4_9BURK</name>
<dbReference type="AlphaFoldDB" id="A0A375C1Q4"/>
<dbReference type="Pfam" id="PF02737">
    <property type="entry name" value="3HCDH_N"/>
    <property type="match status" value="1"/>
</dbReference>
<evidence type="ECO:0000256" key="14">
    <source>
        <dbReference type="RuleBase" id="RU003707"/>
    </source>
</evidence>
<dbReference type="Gene3D" id="1.10.1040.50">
    <property type="match status" value="1"/>
</dbReference>
<proteinExistence type="inferred from homology"/>
<evidence type="ECO:0000256" key="5">
    <source>
        <dbReference type="ARBA" id="ARBA00022963"/>
    </source>
</evidence>
<evidence type="ECO:0000256" key="10">
    <source>
        <dbReference type="ARBA" id="ARBA00023235"/>
    </source>
</evidence>
<gene>
    <name evidence="17" type="ORF">CBM2587_B20022</name>
</gene>
<dbReference type="FunFam" id="3.40.50.720:FF:000009">
    <property type="entry name" value="Fatty oxidation complex, alpha subunit"/>
    <property type="match status" value="1"/>
</dbReference>
<organism evidence="17">
    <name type="scientific">Cupriavidus taiwanensis</name>
    <dbReference type="NCBI Taxonomy" id="164546"/>
    <lineage>
        <taxon>Bacteria</taxon>
        <taxon>Pseudomonadati</taxon>
        <taxon>Pseudomonadota</taxon>
        <taxon>Betaproteobacteria</taxon>
        <taxon>Burkholderiales</taxon>
        <taxon>Burkholderiaceae</taxon>
        <taxon>Cupriavidus</taxon>
    </lineage>
</organism>
<dbReference type="InterPro" id="IPR029045">
    <property type="entry name" value="ClpP/crotonase-like_dom_sf"/>
</dbReference>
<dbReference type="InterPro" id="IPR036291">
    <property type="entry name" value="NAD(P)-bd_dom_sf"/>
</dbReference>
<accession>A0A375C1Q4</accession>
<dbReference type="SUPFAM" id="SSF52096">
    <property type="entry name" value="ClpP/crotonase"/>
    <property type="match status" value="1"/>
</dbReference>
<evidence type="ECO:0000313" key="17">
    <source>
        <dbReference type="EMBL" id="SOY61055.1"/>
    </source>
</evidence>
<evidence type="ECO:0000259" key="15">
    <source>
        <dbReference type="Pfam" id="PF00725"/>
    </source>
</evidence>
<dbReference type="PROSITE" id="PS00166">
    <property type="entry name" value="ENOYL_COA_HYDRATASE"/>
    <property type="match status" value="1"/>
</dbReference>
<keyword evidence="4" id="KW-0276">Fatty acid metabolism</keyword>
<keyword evidence="5" id="KW-0442">Lipid degradation</keyword>
<evidence type="ECO:0000256" key="6">
    <source>
        <dbReference type="ARBA" id="ARBA00023002"/>
    </source>
</evidence>
<sequence>MSPVAESLRLSPTVSYERQADIAVLWLDNPPVNGLGDTTRAGIHAGLKQALEDDSIVGVVLAGAGKVFCGGADIRQFNTPAATAWPLSANIQQCLETSPKPVVAAIHGVALGGGLELALGCHYRVVAGDARLGLPEVNIGLVPGGGGTQRLPRLVGVERTLDMIQTGAPVTGKVAAAIGLADAAVDTNGPAHDAVEVVALAVEFCRQAAARTGPHPLAAAREVNGSCVDFEARLGAVNRKARNARAQQAAILCVKAATQLPFIDGLAFERERFDALVRGTESKSLRHLFFAEREAPKFAEGAEVALRALDRVAILGAGTMGVGIAMSFANAGMPVMLVEREQAAIDRGMALIRRNYEVTASKGKLTAAQLEERLARITPTLEFDVVAAADLVVEAVFEDLAIKKEIFRRLDKVCRPSAILATNTSRLDVNVIAAATSRPGDVIGLHFFSPANVMKLLEVVRGKATSPDVIATCLAMAQRLQKIPVLVGVCEGFVGNRMLTPYWREAGFLLEEGASPQQVDRALTDFGMAMGPMAMADLAGMDINWATRKRLAPTRPAHLRYSTVADRICELGRFGQKTSAGYYRYEPGSRTPIPDPVIDALIADCARVAGIARREISGQEIVERAMLALINEGARILEEGIARRASDIDVVYVHGYGFPAWRGGPMFYAETLGLEKVLARILALREQHGAHWEPAPLLARLVAGGAGSWSEVPAVQVK</sequence>
<dbReference type="Proteomes" id="UP000256780">
    <property type="component" value="Chromosome CBM2587_b"/>
</dbReference>
<dbReference type="EMBL" id="OFSQ01000031">
    <property type="protein sequence ID" value="SOY61055.1"/>
    <property type="molecule type" value="Genomic_DNA"/>
</dbReference>
<dbReference type="GO" id="GO:0070403">
    <property type="term" value="F:NAD+ binding"/>
    <property type="evidence" value="ECO:0007669"/>
    <property type="project" value="InterPro"/>
</dbReference>
<keyword evidence="11" id="KW-0456">Lyase</keyword>
<keyword evidence="9" id="KW-0576">Peroxisome</keyword>
<keyword evidence="6" id="KW-0560">Oxidoreductase</keyword>
<keyword evidence="10" id="KW-0413">Isomerase</keyword>
<feature type="domain" description="3-hydroxyacyl-CoA dehydrogenase NAD binding" evidence="16">
    <location>
        <begin position="312"/>
        <end position="488"/>
    </location>
</feature>